<dbReference type="AlphaFoldDB" id="A0A0F5HJ24"/>
<proteinExistence type="predicted"/>
<keyword evidence="4" id="KW-1185">Reference proteome</keyword>
<dbReference type="STRING" id="1221996.QY95_03216"/>
<gene>
    <name evidence="3" type="ORF">QY95_03216</name>
</gene>
<dbReference type="Proteomes" id="UP000031563">
    <property type="component" value="Unassembled WGS sequence"/>
</dbReference>
<name>A0A0F5HJ24_BACTR</name>
<evidence type="ECO:0000313" key="4">
    <source>
        <dbReference type="Proteomes" id="UP000031563"/>
    </source>
</evidence>
<dbReference type="InterPro" id="IPR000182">
    <property type="entry name" value="GNAT_dom"/>
</dbReference>
<dbReference type="OrthoDB" id="9793389at2"/>
<dbReference type="InterPro" id="IPR031165">
    <property type="entry name" value="GNAT_YJDJ"/>
</dbReference>
<dbReference type="CDD" id="cd04301">
    <property type="entry name" value="NAT_SF"/>
    <property type="match status" value="1"/>
</dbReference>
<dbReference type="Gene3D" id="3.40.630.30">
    <property type="match status" value="1"/>
</dbReference>
<dbReference type="Pfam" id="PF14542">
    <property type="entry name" value="Acetyltransf_CG"/>
    <property type="match status" value="1"/>
</dbReference>
<dbReference type="InterPro" id="IPR045057">
    <property type="entry name" value="Gcn5-rel_NAT"/>
</dbReference>
<comment type="caution">
    <text evidence="3">The sequence shown here is derived from an EMBL/GenBank/DDBJ whole genome shotgun (WGS) entry which is preliminary data.</text>
</comment>
<dbReference type="EMBL" id="JWIR02000062">
    <property type="protein sequence ID" value="KKB36352.1"/>
    <property type="molecule type" value="Genomic_DNA"/>
</dbReference>
<feature type="domain" description="N-acetyltransferase" evidence="1">
    <location>
        <begin position="1"/>
        <end position="90"/>
    </location>
</feature>
<dbReference type="PROSITE" id="PS51729">
    <property type="entry name" value="GNAT_YJDJ"/>
    <property type="match status" value="1"/>
</dbReference>
<dbReference type="PROSITE" id="PS51186">
    <property type="entry name" value="GNAT"/>
    <property type="match status" value="1"/>
</dbReference>
<protein>
    <submittedName>
        <fullName evidence="3">Acetyltransferase</fullName>
    </submittedName>
</protein>
<evidence type="ECO:0000259" key="1">
    <source>
        <dbReference type="PROSITE" id="PS51186"/>
    </source>
</evidence>
<dbReference type="SUPFAM" id="SSF55729">
    <property type="entry name" value="Acyl-CoA N-acyltransferases (Nat)"/>
    <property type="match status" value="1"/>
</dbReference>
<evidence type="ECO:0000259" key="2">
    <source>
        <dbReference type="PROSITE" id="PS51729"/>
    </source>
</evidence>
<sequence length="90" mass="10167">MNIEHENGRFFIEKDGELLAELTYAPAGSSEIEVDHTYVSDELRGQGVAGQLVDEAAEYAREQNKKIIPTCTYAKAKMERDEKYKDVLAQ</sequence>
<evidence type="ECO:0000313" key="3">
    <source>
        <dbReference type="EMBL" id="KKB36352.1"/>
    </source>
</evidence>
<feature type="domain" description="N-acetyltransferase" evidence="2">
    <location>
        <begin position="2"/>
        <end position="89"/>
    </location>
</feature>
<dbReference type="PANTHER" id="PTHR31435">
    <property type="entry name" value="PROTEIN NATD1"/>
    <property type="match status" value="1"/>
</dbReference>
<organism evidence="3 4">
    <name type="scientific">Bacillus thermotolerans</name>
    <name type="common">Quasibacillus thermotolerans</name>
    <dbReference type="NCBI Taxonomy" id="1221996"/>
    <lineage>
        <taxon>Bacteria</taxon>
        <taxon>Bacillati</taxon>
        <taxon>Bacillota</taxon>
        <taxon>Bacilli</taxon>
        <taxon>Bacillales</taxon>
        <taxon>Bacillaceae</taxon>
        <taxon>Bacillus</taxon>
    </lineage>
</organism>
<dbReference type="PANTHER" id="PTHR31435:SF10">
    <property type="entry name" value="BSR4717 PROTEIN"/>
    <property type="match status" value="1"/>
</dbReference>
<accession>A0A0F5HJ24</accession>
<accession>A0A0F5HU13</accession>
<dbReference type="InterPro" id="IPR016181">
    <property type="entry name" value="Acyl_CoA_acyltransferase"/>
</dbReference>
<dbReference type="GO" id="GO:0016747">
    <property type="term" value="F:acyltransferase activity, transferring groups other than amino-acyl groups"/>
    <property type="evidence" value="ECO:0007669"/>
    <property type="project" value="InterPro"/>
</dbReference>
<reference evidence="3" key="1">
    <citation type="submission" date="2015-02" db="EMBL/GenBank/DDBJ databases">
        <title>Genome Assembly of Bacillaceae bacterium MTCC 8252.</title>
        <authorList>
            <person name="Verma A."/>
            <person name="Khatri I."/>
            <person name="Mual P."/>
            <person name="Subramanian S."/>
            <person name="Krishnamurthi S."/>
        </authorList>
    </citation>
    <scope>NUCLEOTIDE SEQUENCE [LARGE SCALE GENOMIC DNA]</scope>
    <source>
        <strain evidence="3">MTCC 8252</strain>
    </source>
</reference>